<sequence>MDYKLKINDEMIENGFADNSFTRRDTDGLYRKLKSFIGDERTAANILVLAIRQAGIETKSYDTRDIEFQVDNFIQREAKTTAAVKAIIEKRNKKPVKHVDARETVPDWDKQEVVAVTQERLDAHQARIPWFNDREKYQGNKDAYKKISKFDDWKALQTKKELSAGTDNSTHANG</sequence>
<gene>
    <name evidence="1" type="ORF">G7084_01320</name>
</gene>
<reference evidence="1 2" key="1">
    <citation type="submission" date="2020-03" db="EMBL/GenBank/DDBJ databases">
        <title>Weissella sp. nov., isolated from Cybister lewisianus.</title>
        <authorList>
            <person name="Hyun D.-W."/>
            <person name="Bae J.-W."/>
        </authorList>
    </citation>
    <scope>NUCLEOTIDE SEQUENCE [LARGE SCALE GENOMIC DNA]</scope>
    <source>
        <strain evidence="1 2">HDW19</strain>
    </source>
</reference>
<proteinExistence type="predicted"/>
<evidence type="ECO:0000313" key="1">
    <source>
        <dbReference type="EMBL" id="QIL50077.1"/>
    </source>
</evidence>
<accession>A0A6G8AYK2</accession>
<dbReference type="EMBL" id="CP049888">
    <property type="protein sequence ID" value="QIL50077.1"/>
    <property type="molecule type" value="Genomic_DNA"/>
</dbReference>
<dbReference type="RefSeq" id="WP_166009328.1">
    <property type="nucleotide sequence ID" value="NZ_CP049888.1"/>
</dbReference>
<dbReference type="Proteomes" id="UP000500741">
    <property type="component" value="Chromosome"/>
</dbReference>
<dbReference type="KEGG" id="wco:G7084_01320"/>
<dbReference type="AlphaFoldDB" id="A0A6G8AYK2"/>
<protein>
    <submittedName>
        <fullName evidence="1">Uncharacterized protein</fullName>
    </submittedName>
</protein>
<keyword evidence="2" id="KW-1185">Reference proteome</keyword>
<name>A0A6G8AYK2_9LACO</name>
<evidence type="ECO:0000313" key="2">
    <source>
        <dbReference type="Proteomes" id="UP000500741"/>
    </source>
</evidence>
<organism evidence="1 2">
    <name type="scientific">Weissella coleopterorum</name>
    <dbReference type="NCBI Taxonomy" id="2714949"/>
    <lineage>
        <taxon>Bacteria</taxon>
        <taxon>Bacillati</taxon>
        <taxon>Bacillota</taxon>
        <taxon>Bacilli</taxon>
        <taxon>Lactobacillales</taxon>
        <taxon>Lactobacillaceae</taxon>
        <taxon>Weissella</taxon>
    </lineage>
</organism>